<keyword evidence="2" id="KW-0611">Plant defense</keyword>
<dbReference type="Gene3D" id="3.80.10.10">
    <property type="entry name" value="Ribonuclease Inhibitor"/>
    <property type="match status" value="2"/>
</dbReference>
<dbReference type="AlphaFoldDB" id="A0AAW1XD86"/>
<organism evidence="5 6">
    <name type="scientific">Rubus argutus</name>
    <name type="common">Southern blackberry</name>
    <dbReference type="NCBI Taxonomy" id="59490"/>
    <lineage>
        <taxon>Eukaryota</taxon>
        <taxon>Viridiplantae</taxon>
        <taxon>Streptophyta</taxon>
        <taxon>Embryophyta</taxon>
        <taxon>Tracheophyta</taxon>
        <taxon>Spermatophyta</taxon>
        <taxon>Magnoliopsida</taxon>
        <taxon>eudicotyledons</taxon>
        <taxon>Gunneridae</taxon>
        <taxon>Pentapetalae</taxon>
        <taxon>rosids</taxon>
        <taxon>fabids</taxon>
        <taxon>Rosales</taxon>
        <taxon>Rosaceae</taxon>
        <taxon>Rosoideae</taxon>
        <taxon>Rosoideae incertae sedis</taxon>
        <taxon>Rubus</taxon>
    </lineage>
</organism>
<evidence type="ECO:0000313" key="6">
    <source>
        <dbReference type="Proteomes" id="UP001457282"/>
    </source>
</evidence>
<dbReference type="SUPFAM" id="SSF52540">
    <property type="entry name" value="P-loop containing nucleoside triphosphate hydrolases"/>
    <property type="match status" value="1"/>
</dbReference>
<sequence>MVDKCRGLPLAVVVLGGLLSGKDPEQWEMLSRNSRWSIMNDVDRVSTILALSYNYLPFHLKLCFQHLGIFPEDFCIPKNELIRLWVAERFLPQQGEDTEEGVAEKCIYELINRSMVLVAMRTSRGRVKAIRIHDVLRDFSISKAKESRFLEIYSGKEVVSTTSRSFEARRLAIHGKQDYKVLDNLTQLRYLGFSGSTQMVEMPSIGRLTNLQTLDLRHCVISHEIPDVLWKMKRLRHLLFNTRKPCGDLRFDTLIHLQTLKSVTGEGRWIRDGLLKMIYMRRLRLQWVRRESVNWITNLLANLRHLQSLTIEMFSGSFPQLEHLSGCVNLQKLHLDGRIEKLPGVQEFPPNLVKLVLTRSNLQQDSIATLEKLPKLKMLALNFGSYWSSELVFSSEGFPQLEVLHLKSLWDLKEWTVEEGAMMNLKHLMVHACEKLNQVSEGFNSLIALEELDISRSPDFEHVLRTNQHIVDFMDKHSIKFVRR</sequence>
<dbReference type="Pfam" id="PF23598">
    <property type="entry name" value="LRR_14"/>
    <property type="match status" value="1"/>
</dbReference>
<dbReference type="InterPro" id="IPR058922">
    <property type="entry name" value="WHD_DRP"/>
</dbReference>
<dbReference type="InterPro" id="IPR027417">
    <property type="entry name" value="P-loop_NTPase"/>
</dbReference>
<dbReference type="PANTHER" id="PTHR23155:SF1193">
    <property type="entry name" value="DISEASE RESISTANCE PROTEIN RPP13-RELATED"/>
    <property type="match status" value="1"/>
</dbReference>
<evidence type="ECO:0000313" key="5">
    <source>
        <dbReference type="EMBL" id="KAK9934492.1"/>
    </source>
</evidence>
<dbReference type="GO" id="GO:0098542">
    <property type="term" value="P:defense response to other organism"/>
    <property type="evidence" value="ECO:0007669"/>
    <property type="project" value="TreeGrafter"/>
</dbReference>
<comment type="caution">
    <text evidence="5">The sequence shown here is derived from an EMBL/GenBank/DDBJ whole genome shotgun (WGS) entry which is preliminary data.</text>
</comment>
<dbReference type="InterPro" id="IPR032675">
    <property type="entry name" value="LRR_dom_sf"/>
</dbReference>
<dbReference type="InterPro" id="IPR044974">
    <property type="entry name" value="Disease_R_plants"/>
</dbReference>
<proteinExistence type="predicted"/>
<evidence type="ECO:0000256" key="2">
    <source>
        <dbReference type="ARBA" id="ARBA00022821"/>
    </source>
</evidence>
<keyword evidence="1" id="KW-0677">Repeat</keyword>
<reference evidence="5 6" key="1">
    <citation type="journal article" date="2023" name="G3 (Bethesda)">
        <title>A chromosome-length genome assembly and annotation of blackberry (Rubus argutus, cv. 'Hillquist').</title>
        <authorList>
            <person name="Bruna T."/>
            <person name="Aryal R."/>
            <person name="Dudchenko O."/>
            <person name="Sargent D.J."/>
            <person name="Mead D."/>
            <person name="Buti M."/>
            <person name="Cavallini A."/>
            <person name="Hytonen T."/>
            <person name="Andres J."/>
            <person name="Pham M."/>
            <person name="Weisz D."/>
            <person name="Mascagni F."/>
            <person name="Usai G."/>
            <person name="Natali L."/>
            <person name="Bassil N."/>
            <person name="Fernandez G.E."/>
            <person name="Lomsadze A."/>
            <person name="Armour M."/>
            <person name="Olukolu B."/>
            <person name="Poorten T."/>
            <person name="Britton C."/>
            <person name="Davik J."/>
            <person name="Ashrafi H."/>
            <person name="Aiden E.L."/>
            <person name="Borodovsky M."/>
            <person name="Worthington M."/>
        </authorList>
    </citation>
    <scope>NUCLEOTIDE SEQUENCE [LARGE SCALE GENOMIC DNA]</scope>
    <source>
        <strain evidence="5">PI 553951</strain>
    </source>
</reference>
<dbReference type="InterPro" id="IPR036388">
    <property type="entry name" value="WH-like_DNA-bd_sf"/>
</dbReference>
<dbReference type="SUPFAM" id="SSF52058">
    <property type="entry name" value="L domain-like"/>
    <property type="match status" value="1"/>
</dbReference>
<dbReference type="PANTHER" id="PTHR23155">
    <property type="entry name" value="DISEASE RESISTANCE PROTEIN RP"/>
    <property type="match status" value="1"/>
</dbReference>
<dbReference type="GO" id="GO:0043531">
    <property type="term" value="F:ADP binding"/>
    <property type="evidence" value="ECO:0007669"/>
    <property type="project" value="InterPro"/>
</dbReference>
<dbReference type="PRINTS" id="PR00364">
    <property type="entry name" value="DISEASERSIST"/>
</dbReference>
<dbReference type="Gene3D" id="1.10.10.10">
    <property type="entry name" value="Winged helix-like DNA-binding domain superfamily/Winged helix DNA-binding domain"/>
    <property type="match status" value="1"/>
</dbReference>
<evidence type="ECO:0000256" key="1">
    <source>
        <dbReference type="ARBA" id="ARBA00022737"/>
    </source>
</evidence>
<dbReference type="Pfam" id="PF23559">
    <property type="entry name" value="WHD_DRP"/>
    <property type="match status" value="1"/>
</dbReference>
<accession>A0AAW1XD86</accession>
<dbReference type="Proteomes" id="UP001457282">
    <property type="component" value="Unassembled WGS sequence"/>
</dbReference>
<dbReference type="Gene3D" id="1.10.8.430">
    <property type="entry name" value="Helical domain of apoptotic protease-activating factors"/>
    <property type="match status" value="1"/>
</dbReference>
<evidence type="ECO:0000259" key="3">
    <source>
        <dbReference type="Pfam" id="PF23559"/>
    </source>
</evidence>
<evidence type="ECO:0000259" key="4">
    <source>
        <dbReference type="Pfam" id="PF23598"/>
    </source>
</evidence>
<dbReference type="FunFam" id="1.10.10.10:FF:000322">
    <property type="entry name" value="Probable disease resistance protein At1g63360"/>
    <property type="match status" value="1"/>
</dbReference>
<keyword evidence="6" id="KW-1185">Reference proteome</keyword>
<dbReference type="InterPro" id="IPR042197">
    <property type="entry name" value="Apaf_helical"/>
</dbReference>
<feature type="domain" description="Disease resistance protein winged helix" evidence="3">
    <location>
        <begin position="69"/>
        <end position="139"/>
    </location>
</feature>
<dbReference type="InterPro" id="IPR055414">
    <property type="entry name" value="LRR_R13L4/SHOC2-like"/>
</dbReference>
<name>A0AAW1XD86_RUBAR</name>
<protein>
    <submittedName>
        <fullName evidence="5">Uncharacterized protein</fullName>
    </submittedName>
</protein>
<feature type="domain" description="Disease resistance R13L4/SHOC-2-like LRR" evidence="4">
    <location>
        <begin position="174"/>
        <end position="453"/>
    </location>
</feature>
<dbReference type="EMBL" id="JBEDUW010000004">
    <property type="protein sequence ID" value="KAK9934492.1"/>
    <property type="molecule type" value="Genomic_DNA"/>
</dbReference>
<gene>
    <name evidence="5" type="ORF">M0R45_021633</name>
</gene>